<evidence type="ECO:0000313" key="1">
    <source>
        <dbReference type="EMBL" id="SAL51384.1"/>
    </source>
</evidence>
<dbReference type="EMBL" id="FCNV02000021">
    <property type="protein sequence ID" value="SAL51384.1"/>
    <property type="molecule type" value="Genomic_DNA"/>
</dbReference>
<gene>
    <name evidence="1" type="ORF">AWB72_05437</name>
</gene>
<dbReference type="OrthoDB" id="8566606at2"/>
<comment type="caution">
    <text evidence="1">The sequence shown here is derived from an EMBL/GenBank/DDBJ whole genome shotgun (WGS) entry which is preliminary data.</text>
</comment>
<proteinExistence type="predicted"/>
<protein>
    <submittedName>
        <fullName evidence="1">Uncharacterized protein</fullName>
    </submittedName>
</protein>
<organism evidence="1 2">
    <name type="scientific">Caballeronia concitans</name>
    <dbReference type="NCBI Taxonomy" id="1777133"/>
    <lineage>
        <taxon>Bacteria</taxon>
        <taxon>Pseudomonadati</taxon>
        <taxon>Pseudomonadota</taxon>
        <taxon>Betaproteobacteria</taxon>
        <taxon>Burkholderiales</taxon>
        <taxon>Burkholderiaceae</taxon>
        <taxon>Caballeronia</taxon>
    </lineage>
</organism>
<keyword evidence="2" id="KW-1185">Reference proteome</keyword>
<dbReference type="AlphaFoldDB" id="A0A658R514"/>
<reference evidence="1 2" key="1">
    <citation type="submission" date="2016-01" db="EMBL/GenBank/DDBJ databases">
        <authorList>
            <person name="Peeters C."/>
        </authorList>
    </citation>
    <scope>NUCLEOTIDE SEQUENCE [LARGE SCALE GENOMIC DNA]</scope>
    <source>
        <strain evidence="1">LMG 29315</strain>
    </source>
</reference>
<accession>A0A658R514</accession>
<name>A0A658R514_9BURK</name>
<dbReference type="Proteomes" id="UP000198263">
    <property type="component" value="Unassembled WGS sequence"/>
</dbReference>
<sequence length="201" mass="21947">MKDVGLLQLRKQLTVEEAACLLAVSGHDEGQWSTLLIEAIESGDLLAEPIVHWEVVDYQRGNYLGAINPMATIVQRVDLDAWCQQMGITLPSKTANTAGEAIAASAMTAVTPRPKERRGILDAPIDQAIEKAGRGASKAAVFLVLREMALAEVHPFSGTVTEKGLEYTDTQNRKGMLTRDALDARLRRRETGPTVAVDKRR</sequence>
<evidence type="ECO:0000313" key="2">
    <source>
        <dbReference type="Proteomes" id="UP000198263"/>
    </source>
</evidence>